<evidence type="ECO:0000313" key="4">
    <source>
        <dbReference type="Proteomes" id="UP001050691"/>
    </source>
</evidence>
<feature type="transmembrane region" description="Helical" evidence="1">
    <location>
        <begin position="53"/>
        <end position="72"/>
    </location>
</feature>
<proteinExistence type="predicted"/>
<keyword evidence="1" id="KW-0472">Membrane</keyword>
<reference evidence="3" key="1">
    <citation type="submission" date="2021-10" db="EMBL/GenBank/DDBJ databases">
        <title>De novo Genome Assembly of Clathrus columnatus (Basidiomycota, Fungi) Using Illumina and Nanopore Sequence Data.</title>
        <authorList>
            <person name="Ogiso-Tanaka E."/>
            <person name="Itagaki H."/>
            <person name="Hosoya T."/>
            <person name="Hosaka K."/>
        </authorList>
    </citation>
    <scope>NUCLEOTIDE SEQUENCE</scope>
    <source>
        <strain evidence="3">MO-923</strain>
    </source>
</reference>
<feature type="transmembrane region" description="Helical" evidence="1">
    <location>
        <begin position="286"/>
        <end position="307"/>
    </location>
</feature>
<dbReference type="AlphaFoldDB" id="A0AAV5AM03"/>
<feature type="transmembrane region" description="Helical" evidence="1">
    <location>
        <begin position="209"/>
        <end position="228"/>
    </location>
</feature>
<feature type="transmembrane region" description="Helical" evidence="1">
    <location>
        <begin position="22"/>
        <end position="41"/>
    </location>
</feature>
<sequence>MSITLPVAHSATVPSLEHLCTILIHIPPALAIFQTASIMILRIYALYERNKRVMIALLLLLGGQVIAMAILANNIQFSMGPHGCMALKGGDYISMYYTETYFAKADLKLIGVSLGVSVSATITSRLVLNLHDTQPNREADQTEQDGVLTTIPPIYVTPPDLDTYSLHDVPHHDNNSWYTNETSDVEARKNGIDQLVLETHFMMESVEMAFRLQMMHYIVLVPTIALYYDHILTFGREVEWIWKRKLTIPTGLFLFIRYSTTFWEVSFITLLFNIHSLPDFNFDSNATNIIITLLVTLNVTVVAGTATDGSSRTLKLPECKADMDGDLITLFWWFPLGFDTLVFTLTFLEINRLRKRITPDSSPLLKLLTRDGLIFYVVICFLNLLNIWSYFFLPPELKSVTISFSLNLTTTMVSRLVLNIQDVSQQMIGRFSQRSTPDSASNQDDSTDVGVLTTAPSIFIESRILMAWDSFHDLHRVNVNHHDQTTGGDSEQHLPSWDP</sequence>
<keyword evidence="1" id="KW-0812">Transmembrane</keyword>
<evidence type="ECO:0000313" key="3">
    <source>
        <dbReference type="EMBL" id="GJJ15676.1"/>
    </source>
</evidence>
<name>A0AAV5AM03_9AGAM</name>
<evidence type="ECO:0000256" key="1">
    <source>
        <dbReference type="SAM" id="Phobius"/>
    </source>
</evidence>
<comment type="caution">
    <text evidence="3">The sequence shown here is derived from an EMBL/GenBank/DDBJ whole genome shotgun (WGS) entry which is preliminary data.</text>
</comment>
<feature type="transmembrane region" description="Helical" evidence="1">
    <location>
        <begin position="109"/>
        <end position="128"/>
    </location>
</feature>
<accession>A0AAV5AM03</accession>
<feature type="domain" description="DUF6533" evidence="2">
    <location>
        <begin position="217"/>
        <end position="260"/>
    </location>
</feature>
<dbReference type="InterPro" id="IPR045340">
    <property type="entry name" value="DUF6533"/>
</dbReference>
<feature type="transmembrane region" description="Helical" evidence="1">
    <location>
        <begin position="373"/>
        <end position="393"/>
    </location>
</feature>
<keyword evidence="1" id="KW-1133">Transmembrane helix</keyword>
<dbReference type="Pfam" id="PF20151">
    <property type="entry name" value="DUF6533"/>
    <property type="match status" value="1"/>
</dbReference>
<keyword evidence="4" id="KW-1185">Reference proteome</keyword>
<dbReference type="Proteomes" id="UP001050691">
    <property type="component" value="Unassembled WGS sequence"/>
</dbReference>
<gene>
    <name evidence="3" type="ORF">Clacol_009954</name>
</gene>
<feature type="transmembrane region" description="Helical" evidence="1">
    <location>
        <begin position="248"/>
        <end position="274"/>
    </location>
</feature>
<dbReference type="EMBL" id="BPWL01000011">
    <property type="protein sequence ID" value="GJJ15676.1"/>
    <property type="molecule type" value="Genomic_DNA"/>
</dbReference>
<protein>
    <recommendedName>
        <fullName evidence="2">DUF6533 domain-containing protein</fullName>
    </recommendedName>
</protein>
<feature type="transmembrane region" description="Helical" evidence="1">
    <location>
        <begin position="327"/>
        <end position="348"/>
    </location>
</feature>
<evidence type="ECO:0000259" key="2">
    <source>
        <dbReference type="Pfam" id="PF20151"/>
    </source>
</evidence>
<organism evidence="3 4">
    <name type="scientific">Clathrus columnatus</name>
    <dbReference type="NCBI Taxonomy" id="1419009"/>
    <lineage>
        <taxon>Eukaryota</taxon>
        <taxon>Fungi</taxon>
        <taxon>Dikarya</taxon>
        <taxon>Basidiomycota</taxon>
        <taxon>Agaricomycotina</taxon>
        <taxon>Agaricomycetes</taxon>
        <taxon>Phallomycetidae</taxon>
        <taxon>Phallales</taxon>
        <taxon>Clathraceae</taxon>
        <taxon>Clathrus</taxon>
    </lineage>
</organism>